<feature type="active site" description="Proton donor; for dehydratase activity" evidence="8">
    <location>
        <position position="1043"/>
    </location>
</feature>
<evidence type="ECO:0000313" key="13">
    <source>
        <dbReference type="Proteomes" id="UP000635245"/>
    </source>
</evidence>
<dbReference type="InterPro" id="IPR020806">
    <property type="entry name" value="PKS_PP-bd"/>
</dbReference>
<proteinExistence type="predicted"/>
<dbReference type="PROSITE" id="PS01162">
    <property type="entry name" value="QOR_ZETA_CRYSTAL"/>
    <property type="match status" value="1"/>
</dbReference>
<evidence type="ECO:0000256" key="3">
    <source>
        <dbReference type="ARBA" id="ARBA00022450"/>
    </source>
</evidence>
<gene>
    <name evidence="12" type="ORF">JHE00_19915</name>
</gene>
<keyword evidence="4" id="KW-0597">Phosphoprotein</keyword>
<dbReference type="InterPro" id="IPR036291">
    <property type="entry name" value="NAD(P)-bd_dom_sf"/>
</dbReference>
<dbReference type="SUPFAM" id="SSF50129">
    <property type="entry name" value="GroES-like"/>
    <property type="match status" value="1"/>
</dbReference>
<dbReference type="GO" id="GO:0016491">
    <property type="term" value="F:oxidoreductase activity"/>
    <property type="evidence" value="ECO:0007669"/>
    <property type="project" value="InterPro"/>
</dbReference>
<dbReference type="GO" id="GO:0033068">
    <property type="term" value="P:macrolide biosynthetic process"/>
    <property type="evidence" value="ECO:0007669"/>
    <property type="project" value="UniProtKB-ARBA"/>
</dbReference>
<dbReference type="InterPro" id="IPR015083">
    <property type="entry name" value="NorB/c/GfsB-D-like_docking"/>
</dbReference>
<dbReference type="Gene3D" id="3.40.47.10">
    <property type="match status" value="1"/>
</dbReference>
<dbReference type="SMART" id="SM00823">
    <property type="entry name" value="PKS_PP"/>
    <property type="match status" value="1"/>
</dbReference>
<comment type="caution">
    <text evidence="12">The sequence shown here is derived from an EMBL/GenBank/DDBJ whole genome shotgun (WGS) entry which is preliminary data.</text>
</comment>
<dbReference type="PANTHER" id="PTHR43775:SF51">
    <property type="entry name" value="INACTIVE PHENOLPHTHIOCEROL SYNTHESIS POLYKETIDE SYNTHASE TYPE I PKS1-RELATED"/>
    <property type="match status" value="1"/>
</dbReference>
<evidence type="ECO:0000256" key="7">
    <source>
        <dbReference type="ARBA" id="ARBA00023268"/>
    </source>
</evidence>
<dbReference type="Pfam" id="PF21089">
    <property type="entry name" value="PKS_DH_N"/>
    <property type="match status" value="1"/>
</dbReference>
<dbReference type="Pfam" id="PF16197">
    <property type="entry name" value="KAsynt_C_assoc"/>
    <property type="match status" value="1"/>
</dbReference>
<dbReference type="InterPro" id="IPR042104">
    <property type="entry name" value="PKS_dehydratase_sf"/>
</dbReference>
<dbReference type="Gene3D" id="3.90.180.10">
    <property type="entry name" value="Medium-chain alcohol dehydrogenases, catalytic domain"/>
    <property type="match status" value="1"/>
</dbReference>
<dbReference type="SMART" id="SM00822">
    <property type="entry name" value="PKS_KR"/>
    <property type="match status" value="1"/>
</dbReference>
<evidence type="ECO:0000259" key="9">
    <source>
        <dbReference type="PROSITE" id="PS50075"/>
    </source>
</evidence>
<dbReference type="InterPro" id="IPR050091">
    <property type="entry name" value="PKS_NRPS_Biosynth_Enz"/>
</dbReference>
<protein>
    <submittedName>
        <fullName evidence="12">SDR family NAD(P)-dependent oxidoreductase</fullName>
    </submittedName>
</protein>
<dbReference type="InterPro" id="IPR049900">
    <property type="entry name" value="PKS_mFAS_DH"/>
</dbReference>
<keyword evidence="7" id="KW-0511">Multifunctional enzyme</keyword>
<dbReference type="SMART" id="SM00826">
    <property type="entry name" value="PKS_DH"/>
    <property type="match status" value="1"/>
</dbReference>
<dbReference type="InterPro" id="IPR014031">
    <property type="entry name" value="Ketoacyl_synth_C"/>
</dbReference>
<dbReference type="Pfam" id="PF00698">
    <property type="entry name" value="Acyl_transf_1"/>
    <property type="match status" value="1"/>
</dbReference>
<dbReference type="Gene3D" id="1.10.1200.10">
    <property type="entry name" value="ACP-like"/>
    <property type="match status" value="1"/>
</dbReference>
<dbReference type="GO" id="GO:0031177">
    <property type="term" value="F:phosphopantetheine binding"/>
    <property type="evidence" value="ECO:0007669"/>
    <property type="project" value="InterPro"/>
</dbReference>
<evidence type="ECO:0000256" key="8">
    <source>
        <dbReference type="PROSITE-ProRule" id="PRU01363"/>
    </source>
</evidence>
<dbReference type="GO" id="GO:0008270">
    <property type="term" value="F:zinc ion binding"/>
    <property type="evidence" value="ECO:0007669"/>
    <property type="project" value="InterPro"/>
</dbReference>
<evidence type="ECO:0000256" key="6">
    <source>
        <dbReference type="ARBA" id="ARBA00022737"/>
    </source>
</evidence>
<dbReference type="InterPro" id="IPR020807">
    <property type="entry name" value="PKS_DH"/>
</dbReference>
<dbReference type="InterPro" id="IPR020843">
    <property type="entry name" value="ER"/>
</dbReference>
<organism evidence="12 13">
    <name type="scientific">Prauserella cavernicola</name>
    <dbReference type="NCBI Taxonomy" id="2800127"/>
    <lineage>
        <taxon>Bacteria</taxon>
        <taxon>Bacillati</taxon>
        <taxon>Actinomycetota</taxon>
        <taxon>Actinomycetes</taxon>
        <taxon>Pseudonocardiales</taxon>
        <taxon>Pseudonocardiaceae</taxon>
        <taxon>Prauserella</taxon>
    </lineage>
</organism>
<dbReference type="Pfam" id="PF02801">
    <property type="entry name" value="Ketoacyl-synt_C"/>
    <property type="match status" value="1"/>
</dbReference>
<evidence type="ECO:0000313" key="12">
    <source>
        <dbReference type="EMBL" id="MBK1786601.1"/>
    </source>
</evidence>
<dbReference type="Gene3D" id="3.10.129.110">
    <property type="entry name" value="Polyketide synthase dehydratase"/>
    <property type="match status" value="1"/>
</dbReference>
<dbReference type="InterPro" id="IPR057326">
    <property type="entry name" value="KR_dom"/>
</dbReference>
<dbReference type="Pfam" id="PF00550">
    <property type="entry name" value="PP-binding"/>
    <property type="match status" value="1"/>
</dbReference>
<dbReference type="Pfam" id="PF13602">
    <property type="entry name" value="ADH_zinc_N_2"/>
    <property type="match status" value="1"/>
</dbReference>
<dbReference type="InterPro" id="IPR014030">
    <property type="entry name" value="Ketoacyl_synth_N"/>
</dbReference>
<dbReference type="Pfam" id="PF08240">
    <property type="entry name" value="ADH_N"/>
    <property type="match status" value="1"/>
</dbReference>
<dbReference type="InterPro" id="IPR020841">
    <property type="entry name" value="PKS_Beta-ketoAc_synthase_dom"/>
</dbReference>
<dbReference type="PANTHER" id="PTHR43775">
    <property type="entry name" value="FATTY ACID SYNTHASE"/>
    <property type="match status" value="1"/>
</dbReference>
<dbReference type="Pfam" id="PF08990">
    <property type="entry name" value="Docking"/>
    <property type="match status" value="1"/>
</dbReference>
<feature type="domain" description="Ketosynthase family 3 (KS3)" evidence="10">
    <location>
        <begin position="38"/>
        <end position="465"/>
    </location>
</feature>
<dbReference type="CDD" id="cd00833">
    <property type="entry name" value="PKS"/>
    <property type="match status" value="1"/>
</dbReference>
<dbReference type="FunFam" id="3.40.47.10:FF:000019">
    <property type="entry name" value="Polyketide synthase type I"/>
    <property type="match status" value="1"/>
</dbReference>
<comment type="cofactor">
    <cofactor evidence="1">
        <name>pantetheine 4'-phosphate</name>
        <dbReference type="ChEBI" id="CHEBI:47942"/>
    </cofactor>
</comment>
<keyword evidence="5" id="KW-0808">Transferase</keyword>
<dbReference type="Proteomes" id="UP000635245">
    <property type="component" value="Unassembled WGS sequence"/>
</dbReference>
<feature type="region of interest" description="C-terminal hotdog fold" evidence="8">
    <location>
        <begin position="984"/>
        <end position="1121"/>
    </location>
</feature>
<dbReference type="InterPro" id="IPR014043">
    <property type="entry name" value="Acyl_transferase_dom"/>
</dbReference>
<dbReference type="InterPro" id="IPR001227">
    <property type="entry name" value="Ac_transferase_dom_sf"/>
</dbReference>
<keyword evidence="13" id="KW-1185">Reference proteome</keyword>
<dbReference type="Pfam" id="PF22953">
    <property type="entry name" value="SpnB_Rossmann"/>
    <property type="match status" value="1"/>
</dbReference>
<evidence type="ECO:0000256" key="2">
    <source>
        <dbReference type="ARBA" id="ARBA00004792"/>
    </source>
</evidence>
<dbReference type="CDD" id="cd08956">
    <property type="entry name" value="KR_3_FAS_SDR_x"/>
    <property type="match status" value="1"/>
</dbReference>
<dbReference type="InterPro" id="IPR009081">
    <property type="entry name" value="PP-bd_ACP"/>
</dbReference>
<dbReference type="InterPro" id="IPR011032">
    <property type="entry name" value="GroES-like_sf"/>
</dbReference>
<dbReference type="SUPFAM" id="SSF53901">
    <property type="entry name" value="Thiolase-like"/>
    <property type="match status" value="1"/>
</dbReference>
<dbReference type="CDD" id="cd05195">
    <property type="entry name" value="enoyl_red"/>
    <property type="match status" value="1"/>
</dbReference>
<dbReference type="SUPFAM" id="SSF47336">
    <property type="entry name" value="ACP-like"/>
    <property type="match status" value="1"/>
</dbReference>
<dbReference type="InterPro" id="IPR018201">
    <property type="entry name" value="Ketoacyl_synth_AS"/>
</dbReference>
<dbReference type="GO" id="GO:0004315">
    <property type="term" value="F:3-oxoacyl-[acyl-carrier-protein] synthase activity"/>
    <property type="evidence" value="ECO:0007669"/>
    <property type="project" value="InterPro"/>
</dbReference>
<dbReference type="SUPFAM" id="SSF51735">
    <property type="entry name" value="NAD(P)-binding Rossmann-fold domains"/>
    <property type="match status" value="3"/>
</dbReference>
<keyword evidence="3" id="KW-0596">Phosphopantetheine</keyword>
<evidence type="ECO:0000256" key="5">
    <source>
        <dbReference type="ARBA" id="ARBA00022679"/>
    </source>
</evidence>
<evidence type="ECO:0000256" key="4">
    <source>
        <dbReference type="ARBA" id="ARBA00022553"/>
    </source>
</evidence>
<feature type="domain" description="Carrier" evidence="9">
    <location>
        <begin position="1911"/>
        <end position="1986"/>
    </location>
</feature>
<dbReference type="Gene3D" id="3.40.50.720">
    <property type="entry name" value="NAD(P)-binding Rossmann-like Domain"/>
    <property type="match status" value="1"/>
</dbReference>
<feature type="active site" description="Proton acceptor; for dehydratase activity" evidence="8">
    <location>
        <position position="882"/>
    </location>
</feature>
<dbReference type="Gene3D" id="3.40.50.11460">
    <property type="match status" value="1"/>
</dbReference>
<comment type="pathway">
    <text evidence="2">Antibiotic biosynthesis.</text>
</comment>
<dbReference type="SMART" id="SM00829">
    <property type="entry name" value="PKS_ER"/>
    <property type="match status" value="1"/>
</dbReference>
<dbReference type="SUPFAM" id="SSF52151">
    <property type="entry name" value="FabD/lysophospholipase-like"/>
    <property type="match status" value="1"/>
</dbReference>
<dbReference type="PROSITE" id="PS00606">
    <property type="entry name" value="KS3_1"/>
    <property type="match status" value="1"/>
</dbReference>
<evidence type="ECO:0000259" key="10">
    <source>
        <dbReference type="PROSITE" id="PS52004"/>
    </source>
</evidence>
<dbReference type="FunFam" id="1.10.1200.10:FF:000007">
    <property type="entry name" value="Probable polyketide synthase pks17"/>
    <property type="match status" value="1"/>
</dbReference>
<dbReference type="GO" id="GO:0004312">
    <property type="term" value="F:fatty acid synthase activity"/>
    <property type="evidence" value="ECO:0007669"/>
    <property type="project" value="TreeGrafter"/>
</dbReference>
<dbReference type="InterPro" id="IPR002364">
    <property type="entry name" value="Quin_OxRdtase/zeta-crystal_CS"/>
</dbReference>
<dbReference type="FunFam" id="3.40.50.720:FF:000209">
    <property type="entry name" value="Polyketide synthase Pks12"/>
    <property type="match status" value="1"/>
</dbReference>
<keyword evidence="6" id="KW-0677">Repeat</keyword>
<dbReference type="Pfam" id="PF08659">
    <property type="entry name" value="KR"/>
    <property type="match status" value="1"/>
</dbReference>
<dbReference type="InterPro" id="IPR016039">
    <property type="entry name" value="Thiolase-like"/>
</dbReference>
<feature type="region of interest" description="N-terminal hotdog fold" evidence="8">
    <location>
        <begin position="851"/>
        <end position="972"/>
    </location>
</feature>
<name>A0A934QUL2_9PSEU</name>
<dbReference type="InterPro" id="IPR013154">
    <property type="entry name" value="ADH-like_N"/>
</dbReference>
<dbReference type="PROSITE" id="PS50075">
    <property type="entry name" value="CARRIER"/>
    <property type="match status" value="1"/>
</dbReference>
<dbReference type="Pfam" id="PF14765">
    <property type="entry name" value="PS-DH"/>
    <property type="match status" value="1"/>
</dbReference>
<accession>A0A934QUL2</accession>
<dbReference type="Gene3D" id="3.40.366.10">
    <property type="entry name" value="Malonyl-Coenzyme A Acyl Carrier Protein, domain 2"/>
    <property type="match status" value="2"/>
</dbReference>
<dbReference type="EMBL" id="JAENJH010000004">
    <property type="protein sequence ID" value="MBK1786601.1"/>
    <property type="molecule type" value="Genomic_DNA"/>
</dbReference>
<dbReference type="SMART" id="SM00825">
    <property type="entry name" value="PKS_KS"/>
    <property type="match status" value="1"/>
</dbReference>
<dbReference type="FunFam" id="3.90.180.10:FF:000032">
    <property type="entry name" value="Probable polyketide synthase pks1"/>
    <property type="match status" value="1"/>
</dbReference>
<evidence type="ECO:0000256" key="1">
    <source>
        <dbReference type="ARBA" id="ARBA00001957"/>
    </source>
</evidence>
<dbReference type="InterPro" id="IPR036736">
    <property type="entry name" value="ACP-like_sf"/>
</dbReference>
<dbReference type="InterPro" id="IPR049552">
    <property type="entry name" value="PKS_DH_N"/>
</dbReference>
<reference evidence="12" key="1">
    <citation type="submission" date="2020-12" db="EMBL/GenBank/DDBJ databases">
        <title>Prauserella sp. ASG 168, a novel actinomycete isolated from cave rock.</title>
        <authorList>
            <person name="Suriyachadkun C."/>
        </authorList>
    </citation>
    <scope>NUCLEOTIDE SEQUENCE</scope>
    <source>
        <strain evidence="12">ASG 168</strain>
    </source>
</reference>
<dbReference type="PROSITE" id="PS52019">
    <property type="entry name" value="PKS_MFAS_DH"/>
    <property type="match status" value="1"/>
</dbReference>
<feature type="domain" description="PKS/mFAS DH" evidence="11">
    <location>
        <begin position="851"/>
        <end position="1121"/>
    </location>
</feature>
<dbReference type="SMART" id="SM00827">
    <property type="entry name" value="PKS_AT"/>
    <property type="match status" value="1"/>
</dbReference>
<dbReference type="InterPro" id="IPR013968">
    <property type="entry name" value="PKS_KR"/>
</dbReference>
<dbReference type="GO" id="GO:0006633">
    <property type="term" value="P:fatty acid biosynthetic process"/>
    <property type="evidence" value="ECO:0007669"/>
    <property type="project" value="InterPro"/>
</dbReference>
<evidence type="ECO:0000259" key="11">
    <source>
        <dbReference type="PROSITE" id="PS52019"/>
    </source>
</evidence>
<dbReference type="Gene3D" id="3.30.70.3290">
    <property type="match status" value="2"/>
</dbReference>
<dbReference type="InterPro" id="IPR049551">
    <property type="entry name" value="PKS_DH_C"/>
</dbReference>
<sequence length="2066" mass="214745">MTEQQLTGDDKALDYLKRVTADLHRVRNRLAEVEGADREPLAIVGMACRYPGGIDSPEQLWQLLDGGGEAISEFPTDRGWDLDALSTPDEAGRTGSATRFGGFLHDAPLFDAEFFGISPREALAMDPQQRLLLETSWEVFERAGVDPSTLRGSRTGVFVGTSGQDYATLLLGKPRPEVEGYVGIGNAASVASGRLAYTFGFEGPALTVDTACSSSLVALHLAAQSLRKGECELALACGATVMSTPSIFTEFSKQQGLAADGRCKAFSAAADGTAWAEGVGVLLLQRLSDAVRAGRRVLAVVRGSAVNQDGASNGLTAPSGLAQQSVIRQALANSGLGTSDVDVLEAHGTGTALGDPIEAEALLATYGQHRGESAPVLLGSVKSNIGHTQAAAGVAGVIKMVLAMRHGVVPMTLHADEPTPHVDWTGGAVELATESAGWPDTQRPRRSAVSAFGVSGTNAHVVLEQAPPDESAEAPRLGLAQQGGPVLWALSGHSEAALRRQAHTLLGAVPNTESETGAVARALAAGRSALRFRALLLTDPDQAPAGLAALAEGEADDDTVVTGVAREPEGVVFVFPGEGTERVEAAADLLRTSPVFADSMAECATEMSSFVDWDPREVLSDEDAMATPAVAQPVSWAVQISLAALWRSVGVTPSATLGCAHGEIAAACVSGALSLSDGARLVVLRGAAEADGDAPDDGQLGEIVMTTGEVPWYSTVDLSIMDEAKGSGYWVRNLREPARFAETVRALPGAERSVLVEIGGYPLLTDAVSDELGQDSVVAGTVRDADGLRGFLRSLAQLWVAGVELDWAAVLGAGPGAELPTYAFDRKRYWLSAAGDEPAGLASAGLVAIGHPLLAAGVRLADGGIVCTGRISRESPAWLAEHALLGDVLVPGTALVEMALRAGQLAGCENLEELVIETPLTLPAGVSAELQVTIGPADEYDRRPVQIRSSADGAEQWVSHASGTVATEAGSPGTELAQWPPAGATAISVDGLYEWLAAQGYEYGPVFRGLSALWRRDEEIFAELALPEAAGAALHWLHPALLDSALHASAALAFAEGGEIEPRLPFSFAGVRIHSTGAGVARARLVSDGDRVSVDVADTAGEPVATVSALTTRPVAASDLAAGRDTTPDSLYRLDWKRLLLAENAEVPDHAVLGADEAPFASVEELLAAVRAGHSLPGSVLLPVPRADGDVPARTRAVVHGVLAAIREWLAADETVDSTLVVVTCRGAAVLPGDAVDVAQAAARGLVRTACSENPGRVRQLDVEDLALLSETAKSVLRTGEAEVAVRDGEAFGPRLVRATQAESLVAPPAPWSLDLDGSGTLEGLGLVPCPRAAEPLTEGQVRVSVRATGVNFRDVLLALGMVSMAQSFSEIDYGGEGAGVVVEVGPGVTGFAVGDRVLGLMSASYAGPVAIADTRVIIPLPEGWSFAEGATVPSAFLTAYYALTDLAGVQRGESLLVHAAAGGVGMAAVQLARHWGVDVYATASEPKWPTVLAGGVSPSRLGSSRTLEFAERFRAERDGRGIDVVLNSLAREFVDASLNLLGPGGRFIEMGKTDIRSAEDVARDWPEVRYRAFDLGEAGPDRVREMFADLAGLFGAGALTPLPVTAWDTRCARDAFRHLSKARHVGKVVLTAPPGALDGTVLITGGTGLIGGAVARHLVADRGVRDLVLVGRSGSAAAGADELAEELRALGASVRIAACDVSDRAALAELVDGVPDLCGVVHAAGVLDDGVLFALTPERVDTVLRPKADAAWHLHELTRGRDLRLFAMFSSAAGVFGAPGQGNYAAANAFLDALAQHRRRAGLPAQSLAWGLWAERSGLTADLEDGGDRLGRRGVRPLSTTDGVALFGAVLDSGETCAVPVDLDTEVFRGDVPSLLSSVVRGGAKRAAASAPATTARLRLDGLSPEECEDRLTEVVRVQAAAVLGQDDPAGISARQQFKAHGFDSLTAIELRNRLAAATGLTLPATVMFDHPTPGLLAAYLRDRLQPEVDSSQLAEAALGELERALNGVESGHPARSGLAARLRTLAENWAAEIETVPAGPAGDDLATATDDELFALMDRKPWSS</sequence>
<dbReference type="InterPro" id="IPR032821">
    <property type="entry name" value="PKS_assoc"/>
</dbReference>
<dbReference type="InterPro" id="IPR055123">
    <property type="entry name" value="SpnB-like_Rossmann"/>
</dbReference>
<dbReference type="SMART" id="SM01294">
    <property type="entry name" value="PKS_PP_betabranch"/>
    <property type="match status" value="1"/>
</dbReference>
<dbReference type="InterPro" id="IPR016035">
    <property type="entry name" value="Acyl_Trfase/lysoPLipase"/>
</dbReference>
<dbReference type="Pfam" id="PF00109">
    <property type="entry name" value="ketoacyl-synt"/>
    <property type="match status" value="1"/>
</dbReference>
<dbReference type="PROSITE" id="PS52004">
    <property type="entry name" value="KS3_2"/>
    <property type="match status" value="1"/>
</dbReference>